<reference evidence="2" key="1">
    <citation type="submission" date="2023-07" db="EMBL/GenBank/DDBJ databases">
        <title>draft genome sequence of fig (Ficus carica).</title>
        <authorList>
            <person name="Takahashi T."/>
            <person name="Nishimura K."/>
        </authorList>
    </citation>
    <scope>NUCLEOTIDE SEQUENCE</scope>
</reference>
<sequence length="110" mass="12465">MRGSTAVLNFPVERVQQSLQDMKLLNDWEFERSPAETLKQRHYMRRKRSKKSIDRRSKGKDQTLSDSSNSSSSSCSISDVKVVLEDLGAEYLDQLLLASCSTTEPSPTHD</sequence>
<evidence type="ECO:0000256" key="1">
    <source>
        <dbReference type="SAM" id="MobiDB-lite"/>
    </source>
</evidence>
<evidence type="ECO:0000313" key="3">
    <source>
        <dbReference type="Proteomes" id="UP001187192"/>
    </source>
</evidence>
<name>A0AA88A3P6_FICCA</name>
<gene>
    <name evidence="2" type="ORF">TIFTF001_018152</name>
</gene>
<evidence type="ECO:0000313" key="2">
    <source>
        <dbReference type="EMBL" id="GMN48974.1"/>
    </source>
</evidence>
<dbReference type="Proteomes" id="UP001187192">
    <property type="component" value="Unassembled WGS sequence"/>
</dbReference>
<dbReference type="AlphaFoldDB" id="A0AA88A3P6"/>
<comment type="caution">
    <text evidence="2">The sequence shown here is derived from an EMBL/GenBank/DDBJ whole genome shotgun (WGS) entry which is preliminary data.</text>
</comment>
<accession>A0AA88A3P6</accession>
<keyword evidence="3" id="KW-1185">Reference proteome</keyword>
<feature type="compositionally biased region" description="Low complexity" evidence="1">
    <location>
        <begin position="65"/>
        <end position="77"/>
    </location>
</feature>
<protein>
    <submittedName>
        <fullName evidence="2">Uncharacterized protein</fullName>
    </submittedName>
</protein>
<feature type="compositionally biased region" description="Basic and acidic residues" evidence="1">
    <location>
        <begin position="51"/>
        <end position="63"/>
    </location>
</feature>
<organism evidence="2 3">
    <name type="scientific">Ficus carica</name>
    <name type="common">Common fig</name>
    <dbReference type="NCBI Taxonomy" id="3494"/>
    <lineage>
        <taxon>Eukaryota</taxon>
        <taxon>Viridiplantae</taxon>
        <taxon>Streptophyta</taxon>
        <taxon>Embryophyta</taxon>
        <taxon>Tracheophyta</taxon>
        <taxon>Spermatophyta</taxon>
        <taxon>Magnoliopsida</taxon>
        <taxon>eudicotyledons</taxon>
        <taxon>Gunneridae</taxon>
        <taxon>Pentapetalae</taxon>
        <taxon>rosids</taxon>
        <taxon>fabids</taxon>
        <taxon>Rosales</taxon>
        <taxon>Moraceae</taxon>
        <taxon>Ficeae</taxon>
        <taxon>Ficus</taxon>
    </lineage>
</organism>
<dbReference type="EMBL" id="BTGU01000029">
    <property type="protein sequence ID" value="GMN48974.1"/>
    <property type="molecule type" value="Genomic_DNA"/>
</dbReference>
<proteinExistence type="predicted"/>
<feature type="region of interest" description="Disordered" evidence="1">
    <location>
        <begin position="39"/>
        <end position="77"/>
    </location>
</feature>
<feature type="compositionally biased region" description="Basic residues" evidence="1">
    <location>
        <begin position="40"/>
        <end position="50"/>
    </location>
</feature>